<evidence type="ECO:0000256" key="1">
    <source>
        <dbReference type="ARBA" id="ARBA00009018"/>
    </source>
</evidence>
<keyword evidence="5" id="KW-0963">Cytoplasm</keyword>
<comment type="function">
    <text evidence="5">Catalyzes the phosphorylation of the 3'-hydroxyl group of dephosphocoenzyme A to form coenzyme A.</text>
</comment>
<dbReference type="HAMAP" id="MF_00376">
    <property type="entry name" value="Dephospho_CoA_kinase"/>
    <property type="match status" value="1"/>
</dbReference>
<keyword evidence="2 5" id="KW-0547">Nucleotide-binding</keyword>
<evidence type="ECO:0000256" key="5">
    <source>
        <dbReference type="HAMAP-Rule" id="MF_00376"/>
    </source>
</evidence>
<dbReference type="Proteomes" id="UP001166251">
    <property type="component" value="Unassembled WGS sequence"/>
</dbReference>
<evidence type="ECO:0000256" key="3">
    <source>
        <dbReference type="ARBA" id="ARBA00022840"/>
    </source>
</evidence>
<comment type="caution">
    <text evidence="7">The sequence shown here is derived from an EMBL/GenBank/DDBJ whole genome shotgun (WGS) entry which is preliminary data.</text>
</comment>
<keyword evidence="8" id="KW-1185">Reference proteome</keyword>
<gene>
    <name evidence="5 7" type="primary">coaE</name>
    <name evidence="7" type="ORF">K0504_00755</name>
</gene>
<sequence>MSKFVVGLTGGIGSGKTTVANEFERLGAGLVDADIIAREVVAKGESTLAEIHHRFGDQVLAADGELNRDALRQQVFSDESQRQWLNNLLHPLIRQRMIDQSQQQVAPYTILVIPLLVENKLQTLCKRVLCVDVPVSVQVLRTSQRDGVTNSSAKAIIARQATRWQRLRAANDVLNNNRVLESVAKDILHLHQHYLEFATQSYPS</sequence>
<name>A0ABS7EC53_9GAMM</name>
<proteinExistence type="inferred from homology"/>
<dbReference type="NCBIfam" id="TIGR00152">
    <property type="entry name" value="dephospho-CoA kinase"/>
    <property type="match status" value="1"/>
</dbReference>
<dbReference type="PANTHER" id="PTHR10695">
    <property type="entry name" value="DEPHOSPHO-COA KINASE-RELATED"/>
    <property type="match status" value="1"/>
</dbReference>
<keyword evidence="4 5" id="KW-0173">Coenzyme A biosynthesis</keyword>
<accession>A0ABS7EC53</accession>
<dbReference type="SUPFAM" id="SSF52540">
    <property type="entry name" value="P-loop containing nucleoside triphosphate hydrolases"/>
    <property type="match status" value="1"/>
</dbReference>
<keyword evidence="5 7" id="KW-0808">Transferase</keyword>
<reference evidence="7" key="1">
    <citation type="submission" date="2021-07" db="EMBL/GenBank/DDBJ databases">
        <title>Neiella marina sp. nov., isolated from the intestinal content of sea cucumber Apostichopus japonicus.</title>
        <authorList>
            <person name="Bai X."/>
        </authorList>
    </citation>
    <scope>NUCLEOTIDE SEQUENCE</scope>
    <source>
        <strain evidence="7">126</strain>
    </source>
</reference>
<dbReference type="GO" id="GO:0004140">
    <property type="term" value="F:dephospho-CoA kinase activity"/>
    <property type="evidence" value="ECO:0007669"/>
    <property type="project" value="UniProtKB-EC"/>
</dbReference>
<dbReference type="RefSeq" id="WP_220102228.1">
    <property type="nucleotide sequence ID" value="NZ_JAHZSS010000001.1"/>
</dbReference>
<dbReference type="CDD" id="cd02022">
    <property type="entry name" value="DPCK"/>
    <property type="match status" value="1"/>
</dbReference>
<keyword evidence="3 5" id="KW-0067">ATP-binding</keyword>
<comment type="catalytic activity">
    <reaction evidence="5">
        <text>3'-dephospho-CoA + ATP = ADP + CoA + H(+)</text>
        <dbReference type="Rhea" id="RHEA:18245"/>
        <dbReference type="ChEBI" id="CHEBI:15378"/>
        <dbReference type="ChEBI" id="CHEBI:30616"/>
        <dbReference type="ChEBI" id="CHEBI:57287"/>
        <dbReference type="ChEBI" id="CHEBI:57328"/>
        <dbReference type="ChEBI" id="CHEBI:456216"/>
        <dbReference type="EC" id="2.7.1.24"/>
    </reaction>
</comment>
<protein>
    <recommendedName>
        <fullName evidence="5 6">Dephospho-CoA kinase</fullName>
        <ecNumber evidence="5 6">2.7.1.24</ecNumber>
    </recommendedName>
    <alternativeName>
        <fullName evidence="5">Dephosphocoenzyme A kinase</fullName>
    </alternativeName>
</protein>
<evidence type="ECO:0000256" key="6">
    <source>
        <dbReference type="NCBIfam" id="TIGR00152"/>
    </source>
</evidence>
<evidence type="ECO:0000256" key="4">
    <source>
        <dbReference type="ARBA" id="ARBA00022993"/>
    </source>
</evidence>
<comment type="pathway">
    <text evidence="5">Cofactor biosynthesis; coenzyme A biosynthesis; CoA from (R)-pantothenate: step 5/5.</text>
</comment>
<dbReference type="PROSITE" id="PS51219">
    <property type="entry name" value="DPCK"/>
    <property type="match status" value="1"/>
</dbReference>
<dbReference type="EC" id="2.7.1.24" evidence="5 6"/>
<dbReference type="InterPro" id="IPR027417">
    <property type="entry name" value="P-loop_NTPase"/>
</dbReference>
<evidence type="ECO:0000313" key="7">
    <source>
        <dbReference type="EMBL" id="MBW8189548.1"/>
    </source>
</evidence>
<dbReference type="PANTHER" id="PTHR10695:SF46">
    <property type="entry name" value="BIFUNCTIONAL COENZYME A SYNTHASE-RELATED"/>
    <property type="match status" value="1"/>
</dbReference>
<keyword evidence="5 7" id="KW-0418">Kinase</keyword>
<evidence type="ECO:0000256" key="2">
    <source>
        <dbReference type="ARBA" id="ARBA00022741"/>
    </source>
</evidence>
<evidence type="ECO:0000313" key="8">
    <source>
        <dbReference type="Proteomes" id="UP001166251"/>
    </source>
</evidence>
<dbReference type="EMBL" id="JAHZSS010000001">
    <property type="protein sequence ID" value="MBW8189548.1"/>
    <property type="molecule type" value="Genomic_DNA"/>
</dbReference>
<comment type="subcellular location">
    <subcellularLocation>
        <location evidence="5">Cytoplasm</location>
    </subcellularLocation>
</comment>
<feature type="binding site" evidence="5">
    <location>
        <begin position="13"/>
        <end position="18"/>
    </location>
    <ligand>
        <name>ATP</name>
        <dbReference type="ChEBI" id="CHEBI:30616"/>
    </ligand>
</feature>
<organism evidence="7 8">
    <name type="scientific">Neiella holothuriorum</name>
    <dbReference type="NCBI Taxonomy" id="2870530"/>
    <lineage>
        <taxon>Bacteria</taxon>
        <taxon>Pseudomonadati</taxon>
        <taxon>Pseudomonadota</taxon>
        <taxon>Gammaproteobacteria</taxon>
        <taxon>Alteromonadales</taxon>
        <taxon>Echinimonadaceae</taxon>
        <taxon>Neiella</taxon>
    </lineage>
</organism>
<dbReference type="Pfam" id="PF01121">
    <property type="entry name" value="CoaE"/>
    <property type="match status" value="1"/>
</dbReference>
<dbReference type="Gene3D" id="3.40.50.300">
    <property type="entry name" value="P-loop containing nucleotide triphosphate hydrolases"/>
    <property type="match status" value="1"/>
</dbReference>
<comment type="similarity">
    <text evidence="1 5">Belongs to the CoaE family.</text>
</comment>
<dbReference type="InterPro" id="IPR001977">
    <property type="entry name" value="Depp_CoAkinase"/>
</dbReference>